<dbReference type="Pfam" id="PF07486">
    <property type="entry name" value="Hydrolase_2"/>
    <property type="match status" value="1"/>
</dbReference>
<evidence type="ECO:0000313" key="2">
    <source>
        <dbReference type="EMBL" id="KKQ40880.1"/>
    </source>
</evidence>
<evidence type="ECO:0000313" key="3">
    <source>
        <dbReference type="Proteomes" id="UP000034333"/>
    </source>
</evidence>
<sequence>MPQKITTPHTHNFPITSSGIYSISITATCTKKNSLRIELDGLAFKSLSPKTKNEYFYIPPTWNGKELKGTSKTIIFIAKLSKGNHNFTLIPKGEAELILEPKITLLDPSTGSITLLEDLQSEARNCQPWVTVALVNLPLNTLDISISCQKKFLDSDDVKLIIDGTIQKNTKSIWRGKNWFWRGQQLRGRTEINNFYPNLPTGIHYVELWADGTPILKSFDISLEITKPTKRVPTVNNPEWTGDFLDDPEEMILARLIFGEANNQSNEVKEWVGWSVINRTKANSWWPDNIHGVILQKGQYDPFKKTDPTFLKIINPLHYENIGASDKKSWYECYEIAKSIVFGKTSNPTKATHFNSFDKQEDVEWYEENIVPKGKFIKKFGDVYFYWSPN</sequence>
<dbReference type="EMBL" id="LBTN01000011">
    <property type="protein sequence ID" value="KKQ40880.1"/>
    <property type="molecule type" value="Genomic_DNA"/>
</dbReference>
<dbReference type="AlphaFoldDB" id="A0A0G0HQH9"/>
<dbReference type="GO" id="GO:0016787">
    <property type="term" value="F:hydrolase activity"/>
    <property type="evidence" value="ECO:0007669"/>
    <property type="project" value="InterPro"/>
</dbReference>
<organism evidence="2 3">
    <name type="scientific">Candidatus Magasanikbacteria bacterium GW2011_GWA2_37_8</name>
    <dbReference type="NCBI Taxonomy" id="1619036"/>
    <lineage>
        <taxon>Bacteria</taxon>
        <taxon>Candidatus Magasanikiibacteriota</taxon>
    </lineage>
</organism>
<protein>
    <recommendedName>
        <fullName evidence="1">Cell wall hydrolase SleB domain-containing protein</fullName>
    </recommendedName>
</protein>
<dbReference type="Proteomes" id="UP000034333">
    <property type="component" value="Unassembled WGS sequence"/>
</dbReference>
<evidence type="ECO:0000259" key="1">
    <source>
        <dbReference type="Pfam" id="PF07486"/>
    </source>
</evidence>
<name>A0A0G0HQH9_9BACT</name>
<dbReference type="Gene3D" id="1.10.10.2520">
    <property type="entry name" value="Cell wall hydrolase SleB, domain 1"/>
    <property type="match status" value="1"/>
</dbReference>
<reference evidence="2 3" key="1">
    <citation type="journal article" date="2015" name="Nature">
        <title>rRNA introns, odd ribosomes, and small enigmatic genomes across a large radiation of phyla.</title>
        <authorList>
            <person name="Brown C.T."/>
            <person name="Hug L.A."/>
            <person name="Thomas B.C."/>
            <person name="Sharon I."/>
            <person name="Castelle C.J."/>
            <person name="Singh A."/>
            <person name="Wilkins M.J."/>
            <person name="Williams K.H."/>
            <person name="Banfield J.F."/>
        </authorList>
    </citation>
    <scope>NUCLEOTIDE SEQUENCE [LARGE SCALE GENOMIC DNA]</scope>
</reference>
<accession>A0A0G0HQH9</accession>
<proteinExistence type="predicted"/>
<dbReference type="InterPro" id="IPR011105">
    <property type="entry name" value="Cell_wall_hydrolase_SleB"/>
</dbReference>
<gene>
    <name evidence="2" type="ORF">US58_C0011G0007</name>
</gene>
<dbReference type="STRING" id="1619036.US58_C0011G0007"/>
<feature type="domain" description="Cell wall hydrolase SleB" evidence="1">
    <location>
        <begin position="265"/>
        <end position="386"/>
    </location>
</feature>
<dbReference type="InterPro" id="IPR042047">
    <property type="entry name" value="SleB_dom1"/>
</dbReference>
<comment type="caution">
    <text evidence="2">The sequence shown here is derived from an EMBL/GenBank/DDBJ whole genome shotgun (WGS) entry which is preliminary data.</text>
</comment>